<accession>K9WUF5</accession>
<gene>
    <name evidence="1" type="ORF">Cylst_1133</name>
</gene>
<keyword evidence="2" id="KW-1185">Reference proteome</keyword>
<reference evidence="1 2" key="1">
    <citation type="submission" date="2012-06" db="EMBL/GenBank/DDBJ databases">
        <title>Finished chromosome of genome of Cylindrospermum stagnale PCC 7417.</title>
        <authorList>
            <consortium name="US DOE Joint Genome Institute"/>
            <person name="Gugger M."/>
            <person name="Coursin T."/>
            <person name="Rippka R."/>
            <person name="Tandeau De Marsac N."/>
            <person name="Huntemann M."/>
            <person name="Wei C.-L."/>
            <person name="Han J."/>
            <person name="Detter J.C."/>
            <person name="Han C."/>
            <person name="Tapia R."/>
            <person name="Chen A."/>
            <person name="Kyrpides N."/>
            <person name="Mavromatis K."/>
            <person name="Markowitz V."/>
            <person name="Szeto E."/>
            <person name="Ivanova N."/>
            <person name="Pagani I."/>
            <person name="Pati A."/>
            <person name="Goodwin L."/>
            <person name="Nordberg H.P."/>
            <person name="Cantor M.N."/>
            <person name="Hua S.X."/>
            <person name="Woyke T."/>
            <person name="Kerfeld C.A."/>
        </authorList>
    </citation>
    <scope>NUCLEOTIDE SEQUENCE [LARGE SCALE GENOMIC DNA]</scope>
    <source>
        <strain evidence="1 2">PCC 7417</strain>
    </source>
</reference>
<dbReference type="Proteomes" id="UP000010475">
    <property type="component" value="Chromosome"/>
</dbReference>
<dbReference type="EMBL" id="CP003642">
    <property type="protein sequence ID" value="AFZ23439.1"/>
    <property type="molecule type" value="Genomic_DNA"/>
</dbReference>
<dbReference type="KEGG" id="csg:Cylst_1133"/>
<protein>
    <submittedName>
        <fullName evidence="1">Uncharacterized protein</fullName>
    </submittedName>
</protein>
<sequence>MDTVQQKILEQINFNLQSISLYIEKLSREEIKLDSNKIQLIDYSIYEWLNILENEELKKILEEYNQQSLNDIMNNNFVEYCRKIYLQIEILVNTFIIQKYGYNNIQDNNYTKIRRLQDFFYLVRGGEENFKKSKYKDKEYKTITHIMDIRDIASHTDYNGKSLAERVDLKGKSIKIKLQKLKNNISKEEIQGIFSEFVLYKNGVSIRGRLEEGYAYIQLFNLKDTYFNSQLVINYISTNYSILRHRLGNFEYDLDNDQPLNELKAFFEQQDYQKIKYTMNWFIQEIGNHLN</sequence>
<dbReference type="OrthoDB" id="495284at2"/>
<organism evidence="1 2">
    <name type="scientific">Cylindrospermum stagnale PCC 7417</name>
    <dbReference type="NCBI Taxonomy" id="56107"/>
    <lineage>
        <taxon>Bacteria</taxon>
        <taxon>Bacillati</taxon>
        <taxon>Cyanobacteriota</taxon>
        <taxon>Cyanophyceae</taxon>
        <taxon>Nostocales</taxon>
        <taxon>Nostocaceae</taxon>
        <taxon>Cylindrospermum</taxon>
    </lineage>
</organism>
<dbReference type="eggNOG" id="ENOG50320G4">
    <property type="taxonomic scope" value="Bacteria"/>
</dbReference>
<name>K9WUF5_9NOST</name>
<evidence type="ECO:0000313" key="2">
    <source>
        <dbReference type="Proteomes" id="UP000010475"/>
    </source>
</evidence>
<dbReference type="HOGENOM" id="CLU_955264_0_0_3"/>
<dbReference type="AlphaFoldDB" id="K9WUF5"/>
<evidence type="ECO:0000313" key="1">
    <source>
        <dbReference type="EMBL" id="AFZ23439.1"/>
    </source>
</evidence>
<dbReference type="RefSeq" id="WP_015206695.1">
    <property type="nucleotide sequence ID" value="NC_019757.1"/>
</dbReference>
<proteinExistence type="predicted"/>